<dbReference type="Gene3D" id="2.70.98.110">
    <property type="entry name" value="Glycosyl hydrolase family 63, N-terminal domain"/>
    <property type="match status" value="1"/>
</dbReference>
<organism evidence="2">
    <name type="scientific">Blastocystis hominis</name>
    <dbReference type="NCBI Taxonomy" id="12968"/>
    <lineage>
        <taxon>Eukaryota</taxon>
        <taxon>Sar</taxon>
        <taxon>Stramenopiles</taxon>
        <taxon>Bigyra</taxon>
        <taxon>Opalozoa</taxon>
        <taxon>Opalinata</taxon>
        <taxon>Blastocystidae</taxon>
        <taxon>Blastocystis</taxon>
    </lineage>
</organism>
<dbReference type="InterPro" id="IPR031631">
    <property type="entry name" value="Glyco_hydro_63N"/>
</dbReference>
<dbReference type="InParanoid" id="D8LWS2"/>
<feature type="domain" description="Glycosyl hydrolase family 63 N-terminal" evidence="1">
    <location>
        <begin position="2"/>
        <end position="129"/>
    </location>
</feature>
<reference evidence="2" key="1">
    <citation type="submission" date="2010-02" db="EMBL/GenBank/DDBJ databases">
        <title>Sequencing and annotation of the Blastocystis hominis genome.</title>
        <authorList>
            <person name="Wincker P."/>
        </authorList>
    </citation>
    <scope>NUCLEOTIDE SEQUENCE</scope>
    <source>
        <strain evidence="2">Singapore isolate B</strain>
    </source>
</reference>
<dbReference type="RefSeq" id="XP_012894309.1">
    <property type="nucleotide sequence ID" value="XM_013038855.1"/>
</dbReference>
<dbReference type="Proteomes" id="UP000008312">
    <property type="component" value="Unassembled WGS sequence"/>
</dbReference>
<dbReference type="InterPro" id="IPR038518">
    <property type="entry name" value="Glyco_hydro_63N_sf"/>
</dbReference>
<accession>D8LWS2</accession>
<evidence type="ECO:0000313" key="3">
    <source>
        <dbReference type="Proteomes" id="UP000008312"/>
    </source>
</evidence>
<evidence type="ECO:0000259" key="1">
    <source>
        <dbReference type="Pfam" id="PF16923"/>
    </source>
</evidence>
<protein>
    <recommendedName>
        <fullName evidence="1">Glycosyl hydrolase family 63 N-terminal domain-containing protein</fullName>
    </recommendedName>
</protein>
<dbReference type="EMBL" id="FN668638">
    <property type="protein sequence ID" value="CBK20261.2"/>
    <property type="molecule type" value="Genomic_DNA"/>
</dbReference>
<dbReference type="AlphaFoldDB" id="D8LWS2"/>
<evidence type="ECO:0000313" key="2">
    <source>
        <dbReference type="EMBL" id="CBK20261.2"/>
    </source>
</evidence>
<keyword evidence="3" id="KW-1185">Reference proteome</keyword>
<dbReference type="GeneID" id="24922217"/>
<gene>
    <name evidence="2" type="ORF">GSBLH_T00006092001</name>
</gene>
<sequence>MWFEGTRLDSVRHECKREDDIRNWIWNEFDGDGYGKQRLTDVHNYVRLNLRYLKEGDDWIAEITGNPLKKSKVQRNVTLIFYLGVAGEKSYIQVPTIHSKRGSKGPVVLPFYSGDYGDGHIRIVEDALNVSPVNLNHPFSALHFIASDPKDDRSLENYFWFGETIKNLDDAS</sequence>
<name>D8LWS2_BLAHO</name>
<dbReference type="Pfam" id="PF16923">
    <property type="entry name" value="Glyco_hydro_63N"/>
    <property type="match status" value="1"/>
</dbReference>
<proteinExistence type="predicted"/>